<feature type="transmembrane region" description="Helical" evidence="15">
    <location>
        <begin position="1962"/>
        <end position="1984"/>
    </location>
</feature>
<feature type="transmembrane region" description="Helical" evidence="15">
    <location>
        <begin position="1798"/>
        <end position="1820"/>
    </location>
</feature>
<feature type="domain" description="1,3-beta-glucan synthase component FKS1-like" evidence="16">
    <location>
        <begin position="515"/>
        <end position="628"/>
    </location>
</feature>
<dbReference type="eggNOG" id="KOG0916">
    <property type="taxonomic scope" value="Eukaryota"/>
</dbReference>
<feature type="region of interest" description="Disordered" evidence="14">
    <location>
        <begin position="1"/>
        <end position="26"/>
    </location>
</feature>
<evidence type="ECO:0000256" key="9">
    <source>
        <dbReference type="ARBA" id="ARBA00022989"/>
    </source>
</evidence>
<dbReference type="PANTHER" id="PTHR12741">
    <property type="entry name" value="LYST-INTERACTING PROTEIN LIP5 DOPAMINE RESPONSIVE PROTEIN DRG-1"/>
    <property type="match status" value="1"/>
</dbReference>
<feature type="transmembrane region" description="Helical" evidence="15">
    <location>
        <begin position="1684"/>
        <end position="1707"/>
    </location>
</feature>
<dbReference type="GO" id="GO:0000148">
    <property type="term" value="C:1,3-beta-D-glucan synthase complex"/>
    <property type="evidence" value="ECO:0007669"/>
    <property type="project" value="InterPro"/>
</dbReference>
<evidence type="ECO:0000256" key="11">
    <source>
        <dbReference type="ARBA" id="ARBA00023316"/>
    </source>
</evidence>
<evidence type="ECO:0000256" key="7">
    <source>
        <dbReference type="ARBA" id="ARBA00022692"/>
    </source>
</evidence>
<dbReference type="STRING" id="981085.W9RH25"/>
<evidence type="ECO:0000256" key="14">
    <source>
        <dbReference type="SAM" id="MobiDB-lite"/>
    </source>
</evidence>
<dbReference type="GO" id="GO:0071555">
    <property type="term" value="P:cell wall organization"/>
    <property type="evidence" value="ECO:0007669"/>
    <property type="project" value="UniProtKB-KW"/>
</dbReference>
<dbReference type="Pfam" id="PF25968">
    <property type="entry name" value="CALS1"/>
    <property type="match status" value="1"/>
</dbReference>
<evidence type="ECO:0000256" key="10">
    <source>
        <dbReference type="ARBA" id="ARBA00023136"/>
    </source>
</evidence>
<feature type="region of interest" description="Disordered" evidence="14">
    <location>
        <begin position="114"/>
        <end position="148"/>
    </location>
</feature>
<evidence type="ECO:0000259" key="16">
    <source>
        <dbReference type="SMART" id="SM01205"/>
    </source>
</evidence>
<dbReference type="Proteomes" id="UP000030645">
    <property type="component" value="Unassembled WGS sequence"/>
</dbReference>
<keyword evidence="4" id="KW-1003">Cell membrane</keyword>
<keyword evidence="5" id="KW-0328">Glycosyltransferase</keyword>
<evidence type="ECO:0000256" key="5">
    <source>
        <dbReference type="ARBA" id="ARBA00022676"/>
    </source>
</evidence>
<evidence type="ECO:0000256" key="4">
    <source>
        <dbReference type="ARBA" id="ARBA00022475"/>
    </source>
</evidence>
<evidence type="ECO:0000256" key="8">
    <source>
        <dbReference type="ARBA" id="ARBA00022960"/>
    </source>
</evidence>
<feature type="transmembrane region" description="Helical" evidence="15">
    <location>
        <begin position="1624"/>
        <end position="1649"/>
    </location>
</feature>
<evidence type="ECO:0000256" key="2">
    <source>
        <dbReference type="ARBA" id="ARBA00009040"/>
    </source>
</evidence>
<accession>W9RH25</accession>
<keyword evidence="10 15" id="KW-0472">Membrane</keyword>
<feature type="transmembrane region" description="Helical" evidence="15">
    <location>
        <begin position="865"/>
        <end position="882"/>
    </location>
</feature>
<evidence type="ECO:0000256" key="15">
    <source>
        <dbReference type="SAM" id="Phobius"/>
    </source>
</evidence>
<dbReference type="GO" id="GO:0008360">
    <property type="term" value="P:regulation of cell shape"/>
    <property type="evidence" value="ECO:0007669"/>
    <property type="project" value="UniProtKB-KW"/>
</dbReference>
<dbReference type="InterPro" id="IPR026899">
    <property type="entry name" value="FKS1-like_dom1"/>
</dbReference>
<keyword evidence="6" id="KW-0808">Transferase</keyword>
<evidence type="ECO:0000256" key="1">
    <source>
        <dbReference type="ARBA" id="ARBA00004651"/>
    </source>
</evidence>
<dbReference type="Pfam" id="PF02364">
    <property type="entry name" value="Glucan_synthase"/>
    <property type="match status" value="1"/>
</dbReference>
<gene>
    <name evidence="17" type="ORF">L484_008188</name>
</gene>
<dbReference type="GO" id="GO:0005886">
    <property type="term" value="C:plasma membrane"/>
    <property type="evidence" value="ECO:0007669"/>
    <property type="project" value="UniProtKB-SubCell"/>
</dbReference>
<dbReference type="SMART" id="SM01205">
    <property type="entry name" value="FKS1_dom1"/>
    <property type="match status" value="1"/>
</dbReference>
<evidence type="ECO:0000256" key="13">
    <source>
        <dbReference type="ARBA" id="ARBA00047777"/>
    </source>
</evidence>
<keyword evidence="9 15" id="KW-1133">Transmembrane helix</keyword>
<name>W9RH25_9ROSA</name>
<feature type="transmembrane region" description="Helical" evidence="15">
    <location>
        <begin position="816"/>
        <end position="834"/>
    </location>
</feature>
<feature type="transmembrane region" description="Helical" evidence="15">
    <location>
        <begin position="2005"/>
        <end position="2026"/>
    </location>
</feature>
<dbReference type="Pfam" id="PF14288">
    <property type="entry name" value="FKS1_dom1"/>
    <property type="match status" value="1"/>
</dbReference>
<feature type="transmembrane region" description="Helical" evidence="15">
    <location>
        <begin position="662"/>
        <end position="681"/>
    </location>
</feature>
<feature type="transmembrane region" description="Helical" evidence="15">
    <location>
        <begin position="1934"/>
        <end position="1956"/>
    </location>
</feature>
<reference evidence="18" key="1">
    <citation type="submission" date="2013-01" db="EMBL/GenBank/DDBJ databases">
        <title>Draft Genome Sequence of a Mulberry Tree, Morus notabilis C.K. Schneid.</title>
        <authorList>
            <person name="He N."/>
            <person name="Zhao S."/>
        </authorList>
    </citation>
    <scope>NUCLEOTIDE SEQUENCE</scope>
</reference>
<dbReference type="EC" id="2.4.1.34" evidence="3"/>
<dbReference type="GO" id="GO:0006075">
    <property type="term" value="P:(1-&gt;3)-beta-D-glucan biosynthetic process"/>
    <property type="evidence" value="ECO:0007669"/>
    <property type="project" value="InterPro"/>
</dbReference>
<comment type="similarity">
    <text evidence="2">Belongs to the glycosyltransferase 48 family.</text>
</comment>
<keyword evidence="18" id="KW-1185">Reference proteome</keyword>
<organism evidence="17 18">
    <name type="scientific">Morus notabilis</name>
    <dbReference type="NCBI Taxonomy" id="981085"/>
    <lineage>
        <taxon>Eukaryota</taxon>
        <taxon>Viridiplantae</taxon>
        <taxon>Streptophyta</taxon>
        <taxon>Embryophyta</taxon>
        <taxon>Tracheophyta</taxon>
        <taxon>Spermatophyta</taxon>
        <taxon>Magnoliopsida</taxon>
        <taxon>eudicotyledons</taxon>
        <taxon>Gunneridae</taxon>
        <taxon>Pentapetalae</taxon>
        <taxon>rosids</taxon>
        <taxon>fabids</taxon>
        <taxon>Rosales</taxon>
        <taxon>Moraceae</taxon>
        <taxon>Moreae</taxon>
        <taxon>Morus</taxon>
    </lineage>
</organism>
<feature type="transmembrane region" description="Helical" evidence="15">
    <location>
        <begin position="701"/>
        <end position="720"/>
    </location>
</feature>
<sequence>MREDFKKSKRSQNRGISKNHEGRRGKIVPAVVSRRRRQQSVDLPSVKCLRWPQLESWSRRDAARVLFLLIGDEGGRGPNWGKKLRALNGKAIQVTPHVNEDSLKLSESAFRRKGFLSQNKKENRRRFDSSASESAHRTRSSSPLPNSQIAGTVQLGLRNLKQVQLPLAMARVYDNWERLVRATLKREQLRAAGQGHGRTPIGIAGAVPPSLGKTTNIEAILQAADEILSENPTVSRILCEQAYSMAQNLDPSSDGRGVLQFKTGLMSVIKQKLAKRDGGRIDRNRDIEHLWEFYQRYKRRHRVDDMQREEQRLRESGSFSANFGELELRSLEMTRIVATLKALVEVMEALSNDADPDGVGRLIKDELRRLKASEATLSAELIPYNIVPLEAPSLTNAIGFFPEVRGAISAIRYCEHFPRLPADFEIYGQRDADTFDLLEYVFGFQKDNIRNQREHVVLAIANAQSRLGIPVEADPKIDEKAINEVFLKVLDNYIKWCKYLRIRIAWNSLEAINRDRKIFLVSLYLLIWGEAANVRFLPECICYIFHHMAKELDAILDHGEANPAASCVTETGSVSFLEKIIYPIYQTMVDEADRNNSGKAAHSAWRNYDDFNEYFWSPACFELGWPMKSDSSFLLKPHKKGKRTGKSTFVEHRTFLHLYRSFHRLWIFLALMFQALAIIAFNDGTINLDTFKSVLSIGPTFAIMSFLESCLDVVLMFGAYTTARGMAISRLVIRKVLEERNGRNSDNSFYFRIYILVLGIYAALRLGLDLLLKFPACHVLSEMSDQSFFQFFKWIYQERYYVGRGLYESLSDYCRYVLYWLVIFICKFTFAYFLQIKPLVDPTKDIRELVRLDYSWHDLISKKNNNALTIVSLWAPVVAIYLMDIHIWYTIMSAIVGGVMGARARLGEIRSIEMVHKRFVSFPEAFVKNLVSPQTNRLPFNRQAPQDSQDMNKTYAAMFSPFWNEIIKSLREEDYISNREMDLLACPSNTGSLRLVQWPLFLLSSKILLAVDLALDCKDTQADLWNRICRDEYMAYAVQECYYSIEKLLYSLIDGEGRLWVERIYREINNSILEGSLVITLSLKKLPLVLSRFTALTGLLLRNEDPELAKGAAKALFDLYEVVTHDLLSSDLREQLDTWNILARARNEGRLFSRIEWPKDPEIKELVKRLHLLLTVKDSAANIPKNLEARRRLEFFTNSLFMDMPSAKPVSEMMPFSVFTPYYNETVLYSSSELQKENEDGISILFYLQKIFPDEWKNFLERIGRPDSTADAELQKISSDSLELRFWVSYRGQTLARTVRGMMYYRRALMLQSYLERRSLGVDGYSQSSIPTSQGFELSRESRAQADIKFTYVVSCQIYGQQKQRKVPEAADISLLLQRNEALRVAFIHEEESGATNEKVSREFYSKLVKADIHGKDQEIFSIKLPGNPKLGEGKPENQNHAIIFTRGEAVQTIDMNQDNYLEEAMKMRNLLEEFHTSHGLRRPSILGVREHVFTGSVSSLAWFMSNQETSFVTLGQRVLAYPLKTRMHYGHPDVFDRIFHITRGGISKASRVINISEDIFAGFNSTLRQGNITHHEYIQVGKGRDVGLNQIALFEGKVAGGNGEQVLSRDVYRLGQLFDFFRMLSFFFTTVGYYVCTMMTVITVYIFLYGRVYLAFSGVDEQIVKQAKRYGNTALDAALNAQFLVQIGVFTAVPMIVGFILELGLLKAVFSFITMQLQLCSVFFTFSLGTRTHYFGRTILHGGAKYRATGRGFVVRHIKFAENYRLYSRSHFVKALEVALLLIVYIAYGYTGRGATSFVLLTLSSWFMVISWLFAPYIFNPSGFEWQKTVEDFDDWTSWLLYKGGVGVKGDDSWESWWDEEQLHIQTLRGRLLETILSLRFLMFQYGIVYKLHLTAEDTSLAVYGFSWIVLVAIVMVFKIFTYSPKKSSSFQLVMRFMQGVTSLSLVAAITLVVIFTDLSIADLFASILAFIPTGWAIICLAITWKKVVRSLGLWDSVREFSRMYDAGMGMIIFAPIAVLSWFPFISTFQSRLLFNQAFSRGLEISIILAGNKANVDV</sequence>
<comment type="subcellular location">
    <subcellularLocation>
        <location evidence="1">Cell membrane</location>
        <topology evidence="1">Multi-pass membrane protein</topology>
    </subcellularLocation>
</comment>
<keyword evidence="11" id="KW-0961">Cell wall biogenesis/degradation</keyword>
<feature type="compositionally biased region" description="Basic and acidic residues" evidence="14">
    <location>
        <begin position="119"/>
        <end position="128"/>
    </location>
</feature>
<feature type="transmembrane region" description="Helical" evidence="15">
    <location>
        <begin position="749"/>
        <end position="768"/>
    </location>
</feature>
<dbReference type="InterPro" id="IPR058851">
    <property type="entry name" value="CALS1_helical"/>
</dbReference>
<feature type="transmembrane region" description="Helical" evidence="15">
    <location>
        <begin position="1773"/>
        <end position="1792"/>
    </location>
</feature>
<proteinExistence type="inferred from homology"/>
<dbReference type="InterPro" id="IPR003440">
    <property type="entry name" value="Glyco_trans_48_dom"/>
</dbReference>
<evidence type="ECO:0000313" key="17">
    <source>
        <dbReference type="EMBL" id="EXB90589.1"/>
    </source>
</evidence>
<protein>
    <recommendedName>
        <fullName evidence="12">1,3-beta-glucan synthase</fullName>
        <ecNumber evidence="3">2.4.1.34</ecNumber>
    </recommendedName>
    <alternativeName>
        <fullName evidence="12">1,3-beta-glucan synthase</fullName>
    </alternativeName>
</protein>
<evidence type="ECO:0000256" key="6">
    <source>
        <dbReference type="ARBA" id="ARBA00022679"/>
    </source>
</evidence>
<evidence type="ECO:0000256" key="3">
    <source>
        <dbReference type="ARBA" id="ARBA00012589"/>
    </source>
</evidence>
<dbReference type="EMBL" id="KE345039">
    <property type="protein sequence ID" value="EXB90589.1"/>
    <property type="molecule type" value="Genomic_DNA"/>
</dbReference>
<dbReference type="PANTHER" id="PTHR12741:SF67">
    <property type="entry name" value="CALLOSE SYNTHASE 10"/>
    <property type="match status" value="1"/>
</dbReference>
<evidence type="ECO:0000313" key="18">
    <source>
        <dbReference type="Proteomes" id="UP000030645"/>
    </source>
</evidence>
<feature type="transmembrane region" description="Helical" evidence="15">
    <location>
        <begin position="1902"/>
        <end position="1922"/>
    </location>
</feature>
<keyword evidence="8" id="KW-0133">Cell shape</keyword>
<comment type="catalytic activity">
    <reaction evidence="13">
        <text>[(1-&gt;3)-beta-D-glucosyl](n) + UDP-alpha-D-glucose = [(1-&gt;3)-beta-D-glucosyl](n+1) + UDP + H(+)</text>
        <dbReference type="Rhea" id="RHEA:21476"/>
        <dbReference type="Rhea" id="RHEA-COMP:11146"/>
        <dbReference type="Rhea" id="RHEA-COMP:14303"/>
        <dbReference type="ChEBI" id="CHEBI:15378"/>
        <dbReference type="ChEBI" id="CHEBI:37671"/>
        <dbReference type="ChEBI" id="CHEBI:58223"/>
        <dbReference type="ChEBI" id="CHEBI:58885"/>
        <dbReference type="EC" id="2.4.1.34"/>
    </reaction>
</comment>
<keyword evidence="7 15" id="KW-0812">Transmembrane</keyword>
<dbReference type="GO" id="GO:0003843">
    <property type="term" value="F:1,3-beta-D-glucan synthase activity"/>
    <property type="evidence" value="ECO:0007669"/>
    <property type="project" value="UniProtKB-EC"/>
</dbReference>
<evidence type="ECO:0000256" key="12">
    <source>
        <dbReference type="ARBA" id="ARBA00032165"/>
    </source>
</evidence>